<reference evidence="2" key="1">
    <citation type="submission" date="2021-02" db="EMBL/GenBank/DDBJ databases">
        <title>Genome sequence of Rhodospirillales sp. strain TMPK1 isolated from soil.</title>
        <authorList>
            <person name="Nakai R."/>
            <person name="Kusada H."/>
            <person name="Tamaki H."/>
        </authorList>
    </citation>
    <scope>NUCLEOTIDE SEQUENCE</scope>
    <source>
        <strain evidence="2">TMPK1</strain>
    </source>
</reference>
<organism evidence="2 3">
    <name type="scientific">Roseiterribacter gracilis</name>
    <dbReference type="NCBI Taxonomy" id="2812848"/>
    <lineage>
        <taxon>Bacteria</taxon>
        <taxon>Pseudomonadati</taxon>
        <taxon>Pseudomonadota</taxon>
        <taxon>Alphaproteobacteria</taxon>
        <taxon>Rhodospirillales</taxon>
        <taxon>Roseiterribacteraceae</taxon>
        <taxon>Roseiterribacter</taxon>
    </lineage>
</organism>
<evidence type="ECO:0000256" key="1">
    <source>
        <dbReference type="SAM" id="MobiDB-lite"/>
    </source>
</evidence>
<proteinExistence type="predicted"/>
<gene>
    <name evidence="2" type="ORF">TMPK1_39580</name>
</gene>
<dbReference type="Proteomes" id="UP000681075">
    <property type="component" value="Unassembled WGS sequence"/>
</dbReference>
<evidence type="ECO:0000313" key="3">
    <source>
        <dbReference type="Proteomes" id="UP000681075"/>
    </source>
</evidence>
<accession>A0A8S8XI64</accession>
<sequence length="62" mass="6392">MRGASAAKAKLPTASNGRARMSGRFKTVLPKSDPLLGPDLMSGSDEISGATDLDTRASTKEA</sequence>
<feature type="compositionally biased region" description="Basic and acidic residues" evidence="1">
    <location>
        <begin position="53"/>
        <end position="62"/>
    </location>
</feature>
<keyword evidence="3" id="KW-1185">Reference proteome</keyword>
<dbReference type="AlphaFoldDB" id="A0A8S8XI64"/>
<dbReference type="EMBL" id="BOPV01000001">
    <property type="protein sequence ID" value="GIL41721.1"/>
    <property type="molecule type" value="Genomic_DNA"/>
</dbReference>
<name>A0A8S8XI64_9PROT</name>
<protein>
    <submittedName>
        <fullName evidence="2">Uncharacterized protein</fullName>
    </submittedName>
</protein>
<feature type="region of interest" description="Disordered" evidence="1">
    <location>
        <begin position="1"/>
        <end position="62"/>
    </location>
</feature>
<comment type="caution">
    <text evidence="2">The sequence shown here is derived from an EMBL/GenBank/DDBJ whole genome shotgun (WGS) entry which is preliminary data.</text>
</comment>
<evidence type="ECO:0000313" key="2">
    <source>
        <dbReference type="EMBL" id="GIL41721.1"/>
    </source>
</evidence>